<dbReference type="Proteomes" id="UP001580346">
    <property type="component" value="Unassembled WGS sequence"/>
</dbReference>
<gene>
    <name evidence="2" type="ORF">ACE41H_15375</name>
</gene>
<keyword evidence="1" id="KW-1133">Transmembrane helix</keyword>
<organism evidence="2 3">
    <name type="scientific">Paenibacillus enshidis</name>
    <dbReference type="NCBI Taxonomy" id="1458439"/>
    <lineage>
        <taxon>Bacteria</taxon>
        <taxon>Bacillati</taxon>
        <taxon>Bacillota</taxon>
        <taxon>Bacilli</taxon>
        <taxon>Bacillales</taxon>
        <taxon>Paenibacillaceae</taxon>
        <taxon>Paenibacillus</taxon>
    </lineage>
</organism>
<dbReference type="RefSeq" id="WP_375356297.1">
    <property type="nucleotide sequence ID" value="NZ_JBHHMI010000013.1"/>
</dbReference>
<evidence type="ECO:0000256" key="1">
    <source>
        <dbReference type="SAM" id="Phobius"/>
    </source>
</evidence>
<comment type="caution">
    <text evidence="2">The sequence shown here is derived from an EMBL/GenBank/DDBJ whole genome shotgun (WGS) entry which is preliminary data.</text>
</comment>
<keyword evidence="1" id="KW-0812">Transmembrane</keyword>
<accession>A0ABV5AVC0</accession>
<keyword evidence="1" id="KW-0472">Membrane</keyword>
<reference evidence="2 3" key="1">
    <citation type="submission" date="2024-09" db="EMBL/GenBank/DDBJ databases">
        <title>Paenibacillus zeirhizospherea sp. nov., isolated from surface of the maize (Zea mays) roots in a horticulture field, Hungary.</title>
        <authorList>
            <person name="Marton D."/>
            <person name="Farkas M."/>
            <person name="Bedics A."/>
            <person name="Toth E."/>
            <person name="Tancsics A."/>
            <person name="Boka K."/>
            <person name="Maroti G."/>
            <person name="Kriszt B."/>
            <person name="Cserhati M."/>
        </authorList>
    </citation>
    <scope>NUCLEOTIDE SEQUENCE [LARGE SCALE GENOMIC DNA]</scope>
    <source>
        <strain evidence="2 3">KCTC 33519</strain>
    </source>
</reference>
<protein>
    <submittedName>
        <fullName evidence="2">Uncharacterized protein</fullName>
    </submittedName>
</protein>
<dbReference type="EMBL" id="JBHHMI010000013">
    <property type="protein sequence ID" value="MFB5268148.1"/>
    <property type="molecule type" value="Genomic_DNA"/>
</dbReference>
<evidence type="ECO:0000313" key="3">
    <source>
        <dbReference type="Proteomes" id="UP001580346"/>
    </source>
</evidence>
<evidence type="ECO:0000313" key="2">
    <source>
        <dbReference type="EMBL" id="MFB5268148.1"/>
    </source>
</evidence>
<keyword evidence="3" id="KW-1185">Reference proteome</keyword>
<sequence length="81" mass="9018">MKQTNAIKNGMIRLHVKGESLVRRIAHKAVRNFMDGRGNSSTSSMAWILIGIVAAGGVFLLIKDYIPVFWSKIQAKFDTIV</sequence>
<feature type="transmembrane region" description="Helical" evidence="1">
    <location>
        <begin position="44"/>
        <end position="62"/>
    </location>
</feature>
<proteinExistence type="predicted"/>
<name>A0ABV5AVC0_9BACL</name>